<dbReference type="InterPro" id="IPR035965">
    <property type="entry name" value="PAS-like_dom_sf"/>
</dbReference>
<dbReference type="InterPro" id="IPR013655">
    <property type="entry name" value="PAS_fold_3"/>
</dbReference>
<dbReference type="GO" id="GO:0043709">
    <property type="term" value="P:cell adhesion involved in single-species biofilm formation"/>
    <property type="evidence" value="ECO:0007669"/>
    <property type="project" value="TreeGrafter"/>
</dbReference>
<dbReference type="PROSITE" id="PS50112">
    <property type="entry name" value="PAS"/>
    <property type="match status" value="2"/>
</dbReference>
<dbReference type="PANTHER" id="PTHR45138:SF9">
    <property type="entry name" value="DIGUANYLATE CYCLASE DGCM-RELATED"/>
    <property type="match status" value="1"/>
</dbReference>
<dbReference type="EMBL" id="LQRA01000047">
    <property type="protein sequence ID" value="KZE80589.1"/>
    <property type="molecule type" value="Genomic_DNA"/>
</dbReference>
<dbReference type="PROSITE" id="PS50887">
    <property type="entry name" value="GGDEF"/>
    <property type="match status" value="1"/>
</dbReference>
<dbReference type="OrthoDB" id="9759607at2"/>
<dbReference type="InterPro" id="IPR000700">
    <property type="entry name" value="PAS-assoc_C"/>
</dbReference>
<dbReference type="GO" id="GO:0005886">
    <property type="term" value="C:plasma membrane"/>
    <property type="evidence" value="ECO:0007669"/>
    <property type="project" value="TreeGrafter"/>
</dbReference>
<dbReference type="PANTHER" id="PTHR45138">
    <property type="entry name" value="REGULATORY COMPONENTS OF SENSORY TRANSDUCTION SYSTEM"/>
    <property type="match status" value="1"/>
</dbReference>
<comment type="caution">
    <text evidence="5">The sequence shown here is derived from an EMBL/GenBank/DDBJ whole genome shotgun (WGS) entry which is preliminary data.</text>
</comment>
<dbReference type="PROSITE" id="PS50113">
    <property type="entry name" value="PAC"/>
    <property type="match status" value="1"/>
</dbReference>
<dbReference type="NCBIfam" id="TIGR00229">
    <property type="entry name" value="sensory_box"/>
    <property type="match status" value="2"/>
</dbReference>
<dbReference type="InterPro" id="IPR000014">
    <property type="entry name" value="PAS"/>
</dbReference>
<dbReference type="SUPFAM" id="SSF55073">
    <property type="entry name" value="Nucleotide cyclase"/>
    <property type="match status" value="1"/>
</dbReference>
<dbReference type="RefSeq" id="WP_063179725.1">
    <property type="nucleotide sequence ID" value="NZ_LQRA01000047.1"/>
</dbReference>
<dbReference type="InterPro" id="IPR029787">
    <property type="entry name" value="Nucleotide_cyclase"/>
</dbReference>
<dbReference type="SMART" id="SM00267">
    <property type="entry name" value="GGDEF"/>
    <property type="match status" value="1"/>
</dbReference>
<dbReference type="SMART" id="SM00091">
    <property type="entry name" value="PAS"/>
    <property type="match status" value="2"/>
</dbReference>
<dbReference type="Gene3D" id="3.30.70.270">
    <property type="match status" value="1"/>
</dbReference>
<proteinExistence type="predicted"/>
<dbReference type="GO" id="GO:0052621">
    <property type="term" value="F:diguanylate cyclase activity"/>
    <property type="evidence" value="ECO:0007669"/>
    <property type="project" value="TreeGrafter"/>
</dbReference>
<evidence type="ECO:0000313" key="6">
    <source>
        <dbReference type="Proteomes" id="UP000076563"/>
    </source>
</evidence>
<evidence type="ECO:0000259" key="3">
    <source>
        <dbReference type="PROSITE" id="PS50113"/>
    </source>
</evidence>
<feature type="domain" description="PAC" evidence="3">
    <location>
        <begin position="221"/>
        <end position="275"/>
    </location>
</feature>
<evidence type="ECO:0000259" key="2">
    <source>
        <dbReference type="PROSITE" id="PS50112"/>
    </source>
</evidence>
<dbReference type="NCBIfam" id="TIGR00254">
    <property type="entry name" value="GGDEF"/>
    <property type="match status" value="1"/>
</dbReference>
<dbReference type="STRING" id="1007103.GCA_000213315_07305"/>
<keyword evidence="6" id="KW-1185">Reference proteome</keyword>
<feature type="region of interest" description="Disordered" evidence="1">
    <location>
        <begin position="128"/>
        <end position="147"/>
    </location>
</feature>
<dbReference type="InterPro" id="IPR000160">
    <property type="entry name" value="GGDEF_dom"/>
</dbReference>
<dbReference type="InterPro" id="IPR050469">
    <property type="entry name" value="Diguanylate_Cyclase"/>
</dbReference>
<dbReference type="SMART" id="SM00086">
    <property type="entry name" value="PAC"/>
    <property type="match status" value="2"/>
</dbReference>
<dbReference type="eggNOG" id="COG3706">
    <property type="taxonomic scope" value="Bacteria"/>
</dbReference>
<dbReference type="Proteomes" id="UP000076563">
    <property type="component" value="Unassembled WGS sequence"/>
</dbReference>
<dbReference type="FunFam" id="3.30.70.270:FF:000001">
    <property type="entry name" value="Diguanylate cyclase domain protein"/>
    <property type="match status" value="1"/>
</dbReference>
<evidence type="ECO:0000259" key="4">
    <source>
        <dbReference type="PROSITE" id="PS50887"/>
    </source>
</evidence>
<dbReference type="CDD" id="cd01949">
    <property type="entry name" value="GGDEF"/>
    <property type="match status" value="1"/>
</dbReference>
<dbReference type="InterPro" id="IPR001610">
    <property type="entry name" value="PAC"/>
</dbReference>
<feature type="domain" description="PAS" evidence="2">
    <location>
        <begin position="10"/>
        <end position="80"/>
    </location>
</feature>
<feature type="domain" description="PAS" evidence="2">
    <location>
        <begin position="148"/>
        <end position="207"/>
    </location>
</feature>
<dbReference type="AlphaFoldDB" id="A0A161S6H2"/>
<gene>
    <name evidence="5" type="ORF">AV654_11650</name>
</gene>
<evidence type="ECO:0008006" key="7">
    <source>
        <dbReference type="Google" id="ProtNLM"/>
    </source>
</evidence>
<reference evidence="6" key="1">
    <citation type="submission" date="2016-01" db="EMBL/GenBank/DDBJ databases">
        <title>Draft genome of Chromobacterium sp. F49.</title>
        <authorList>
            <person name="Hong K.W."/>
        </authorList>
    </citation>
    <scope>NUCLEOTIDE SEQUENCE [LARGE SCALE GENOMIC DNA]</scope>
    <source>
        <strain evidence="6">M63</strain>
    </source>
</reference>
<feature type="domain" description="GGDEF" evidence="4">
    <location>
        <begin position="314"/>
        <end position="451"/>
    </location>
</feature>
<name>A0A161S6H2_9BACL</name>
<organism evidence="5 6">
    <name type="scientific">Paenibacillus elgii</name>
    <dbReference type="NCBI Taxonomy" id="189691"/>
    <lineage>
        <taxon>Bacteria</taxon>
        <taxon>Bacillati</taxon>
        <taxon>Bacillota</taxon>
        <taxon>Bacilli</taxon>
        <taxon>Bacillales</taxon>
        <taxon>Paenibacillaceae</taxon>
        <taxon>Paenibacillus</taxon>
    </lineage>
</organism>
<dbReference type="Pfam" id="PF00990">
    <property type="entry name" value="GGDEF"/>
    <property type="match status" value="1"/>
</dbReference>
<sequence length="452" mass="50839">MVDQWTGAEPTQLYFSAFRQSANGMAFFSEEGLFLRVNPAFGRQIGYPEEALNGMPWEPVVHPDDRKQIHRMLEDAANGTFGSHPFEARLIRCDGTLVPCSVTAPVVPRPERWPASLFVQIMKSDGESRFAAPAPGRETTRETDGAGSDSLYRTLVEQSTDVVSMQDLSGRILYISPSCRVLLGYEPEELIGTIAYDLFHPEDLTKIPGITSPVETAPELPLFSYRIRRKSGSYVWFETSGRLIENERDPENGQTVISISRDISSRKQTEQQLMKTNELLQKISSIDALTGLANRRFFDERFAKEWRHAMRFTTPLSVILLDIDYFKRYNDTYGHQDGDACLQYVAEAMRRAAKRPGDMIARYGGEEFVIVLPVTDSQGALYVAERMRSEVEGLRIPHRGSAVSSFVTASLGVATMIPARNVSPRELIIRADKALYRAKQEGRNQAIAYCDE</sequence>
<dbReference type="GO" id="GO:1902201">
    <property type="term" value="P:negative regulation of bacterial-type flagellum-dependent cell motility"/>
    <property type="evidence" value="ECO:0007669"/>
    <property type="project" value="TreeGrafter"/>
</dbReference>
<dbReference type="InterPro" id="IPR043128">
    <property type="entry name" value="Rev_trsase/Diguanyl_cyclase"/>
</dbReference>
<protein>
    <recommendedName>
        <fullName evidence="7">Diguanylate cyclase</fullName>
    </recommendedName>
</protein>
<dbReference type="Gene3D" id="3.30.450.20">
    <property type="entry name" value="PAS domain"/>
    <property type="match status" value="2"/>
</dbReference>
<evidence type="ECO:0000256" key="1">
    <source>
        <dbReference type="SAM" id="MobiDB-lite"/>
    </source>
</evidence>
<evidence type="ECO:0000313" key="5">
    <source>
        <dbReference type="EMBL" id="KZE80589.1"/>
    </source>
</evidence>
<dbReference type="Pfam" id="PF08447">
    <property type="entry name" value="PAS_3"/>
    <property type="match status" value="2"/>
</dbReference>
<dbReference type="CDD" id="cd00130">
    <property type="entry name" value="PAS"/>
    <property type="match status" value="2"/>
</dbReference>
<accession>A0A161S6H2</accession>
<dbReference type="SUPFAM" id="SSF55785">
    <property type="entry name" value="PYP-like sensor domain (PAS domain)"/>
    <property type="match status" value="2"/>
</dbReference>